<sequence length="71" mass="8050">MAENGKRLASSNSVSHSFQGLIFVVEARDEFRRMLNEAIYRLNRMDLRDAVLLVLQASKQDLPNAAEITDN</sequence>
<reference evidence="1" key="1">
    <citation type="submission" date="2019-03" db="EMBL/GenBank/DDBJ databases">
        <authorList>
            <person name="Mank J."/>
            <person name="Almeida P."/>
        </authorList>
    </citation>
    <scope>NUCLEOTIDE SEQUENCE</scope>
    <source>
        <strain evidence="1">78183</strain>
    </source>
</reference>
<evidence type="ECO:0000313" key="1">
    <source>
        <dbReference type="EMBL" id="VFU25915.1"/>
    </source>
</evidence>
<name>A0A6N2KE36_SALVM</name>
<gene>
    <name evidence="1" type="ORF">SVIM_LOCUS64418</name>
</gene>
<protein>
    <submittedName>
        <fullName evidence="1">Uncharacterized protein</fullName>
    </submittedName>
</protein>
<accession>A0A6N2KE36</accession>
<dbReference type="Gene3D" id="3.40.50.300">
    <property type="entry name" value="P-loop containing nucleotide triphosphate hydrolases"/>
    <property type="match status" value="1"/>
</dbReference>
<organism evidence="1">
    <name type="scientific">Salix viminalis</name>
    <name type="common">Common osier</name>
    <name type="synonym">Basket willow</name>
    <dbReference type="NCBI Taxonomy" id="40686"/>
    <lineage>
        <taxon>Eukaryota</taxon>
        <taxon>Viridiplantae</taxon>
        <taxon>Streptophyta</taxon>
        <taxon>Embryophyta</taxon>
        <taxon>Tracheophyta</taxon>
        <taxon>Spermatophyta</taxon>
        <taxon>Magnoliopsida</taxon>
        <taxon>eudicotyledons</taxon>
        <taxon>Gunneridae</taxon>
        <taxon>Pentapetalae</taxon>
        <taxon>rosids</taxon>
        <taxon>fabids</taxon>
        <taxon>Malpighiales</taxon>
        <taxon>Salicaceae</taxon>
        <taxon>Saliceae</taxon>
        <taxon>Salix</taxon>
    </lineage>
</organism>
<dbReference type="AlphaFoldDB" id="A0A6N2KE36"/>
<dbReference type="EMBL" id="CAADRP010000258">
    <property type="protein sequence ID" value="VFU25915.1"/>
    <property type="molecule type" value="Genomic_DNA"/>
</dbReference>
<proteinExistence type="predicted"/>
<dbReference type="InterPro" id="IPR027417">
    <property type="entry name" value="P-loop_NTPase"/>
</dbReference>